<keyword evidence="12 16" id="KW-0630">Potassium</keyword>
<evidence type="ECO:0000256" key="16">
    <source>
        <dbReference type="HAMAP-Rule" id="MF_01274"/>
    </source>
</evidence>
<evidence type="ECO:0000256" key="1">
    <source>
        <dbReference type="ARBA" id="ARBA00001206"/>
    </source>
</evidence>
<organism evidence="17 18">
    <name type="scientific">Flammeovirga yaeyamensis</name>
    <dbReference type="NCBI Taxonomy" id="367791"/>
    <lineage>
        <taxon>Bacteria</taxon>
        <taxon>Pseudomonadati</taxon>
        <taxon>Bacteroidota</taxon>
        <taxon>Cytophagia</taxon>
        <taxon>Cytophagales</taxon>
        <taxon>Flammeovirgaceae</taxon>
        <taxon>Flammeovirga</taxon>
    </lineage>
</organism>
<dbReference type="PANTHER" id="PTHR34265">
    <property type="entry name" value="TYPE III PANTOTHENATE KINASE"/>
    <property type="match status" value="1"/>
</dbReference>
<keyword evidence="16" id="KW-0479">Metal-binding</keyword>
<dbReference type="CDD" id="cd24015">
    <property type="entry name" value="ASKHA_NBD_PanK-III"/>
    <property type="match status" value="1"/>
</dbReference>
<dbReference type="InterPro" id="IPR004619">
    <property type="entry name" value="Type_III_PanK"/>
</dbReference>
<evidence type="ECO:0000256" key="14">
    <source>
        <dbReference type="ARBA" id="ARBA00038036"/>
    </source>
</evidence>
<dbReference type="GO" id="GO:0004594">
    <property type="term" value="F:pantothenate kinase activity"/>
    <property type="evidence" value="ECO:0007669"/>
    <property type="project" value="UniProtKB-UniRule"/>
</dbReference>
<comment type="subcellular location">
    <subcellularLocation>
        <location evidence="3 16">Cytoplasm</location>
    </subcellularLocation>
</comment>
<feature type="active site" description="Proton acceptor" evidence="16">
    <location>
        <position position="94"/>
    </location>
</feature>
<comment type="cofactor">
    <cofactor evidence="16">
        <name>NH4(+)</name>
        <dbReference type="ChEBI" id="CHEBI:28938"/>
    </cofactor>
    <cofactor evidence="16">
        <name>K(+)</name>
        <dbReference type="ChEBI" id="CHEBI:29103"/>
    </cofactor>
    <text evidence="16">A monovalent cation. Ammonium or potassium.</text>
</comment>
<keyword evidence="11 16" id="KW-0067">ATP-binding</keyword>
<dbReference type="RefSeq" id="WP_066210038.1">
    <property type="nucleotide sequence ID" value="NZ_CP076132.1"/>
</dbReference>
<dbReference type="NCBIfam" id="TIGR00671">
    <property type="entry name" value="baf"/>
    <property type="match status" value="1"/>
</dbReference>
<comment type="function">
    <text evidence="16">Catalyzes the phosphorylation of pantothenate (Pan), the first step in CoA biosynthesis.</text>
</comment>
<dbReference type="Proteomes" id="UP000678679">
    <property type="component" value="Chromosome 1"/>
</dbReference>
<evidence type="ECO:0000256" key="13">
    <source>
        <dbReference type="ARBA" id="ARBA00022993"/>
    </source>
</evidence>
<evidence type="ECO:0000256" key="2">
    <source>
        <dbReference type="ARBA" id="ARBA00001958"/>
    </source>
</evidence>
<dbReference type="PANTHER" id="PTHR34265:SF1">
    <property type="entry name" value="TYPE III PANTOTHENATE KINASE"/>
    <property type="match status" value="1"/>
</dbReference>
<keyword evidence="7 16" id="KW-0963">Cytoplasm</keyword>
<feature type="binding site" evidence="16">
    <location>
        <begin position="8"/>
        <end position="15"/>
    </location>
    <ligand>
        <name>ATP</name>
        <dbReference type="ChEBI" id="CHEBI:30616"/>
    </ligand>
</feature>
<feature type="binding site" evidence="16">
    <location>
        <position position="171"/>
    </location>
    <ligand>
        <name>substrate</name>
    </ligand>
</feature>
<comment type="catalytic activity">
    <reaction evidence="1 16">
        <text>(R)-pantothenate + ATP = (R)-4'-phosphopantothenate + ADP + H(+)</text>
        <dbReference type="Rhea" id="RHEA:16373"/>
        <dbReference type="ChEBI" id="CHEBI:10986"/>
        <dbReference type="ChEBI" id="CHEBI:15378"/>
        <dbReference type="ChEBI" id="CHEBI:29032"/>
        <dbReference type="ChEBI" id="CHEBI:30616"/>
        <dbReference type="ChEBI" id="CHEBI:456216"/>
        <dbReference type="EC" id="2.7.1.33"/>
    </reaction>
</comment>
<gene>
    <name evidence="16" type="primary">coaX</name>
    <name evidence="17" type="ORF">KMW28_04090</name>
</gene>
<dbReference type="EC" id="2.7.1.33" evidence="6 16"/>
<evidence type="ECO:0000256" key="10">
    <source>
        <dbReference type="ARBA" id="ARBA00022777"/>
    </source>
</evidence>
<keyword evidence="8 16" id="KW-0808">Transferase</keyword>
<evidence type="ECO:0000256" key="9">
    <source>
        <dbReference type="ARBA" id="ARBA00022741"/>
    </source>
</evidence>
<comment type="pathway">
    <text evidence="4 16">Cofactor biosynthesis; coenzyme A biosynthesis; CoA from (R)-pantothenate: step 1/5.</text>
</comment>
<comment type="similarity">
    <text evidence="14 16">Belongs to the type III pantothenate kinase family.</text>
</comment>
<name>A0AAX1N5N4_9BACT</name>
<dbReference type="InterPro" id="IPR043129">
    <property type="entry name" value="ATPase_NBD"/>
</dbReference>
<feature type="binding site" evidence="16">
    <location>
        <position position="118"/>
    </location>
    <ligand>
        <name>ATP</name>
        <dbReference type="ChEBI" id="CHEBI:30616"/>
    </ligand>
</feature>
<keyword evidence="9 16" id="KW-0547">Nucleotide-binding</keyword>
<dbReference type="HAMAP" id="MF_01274">
    <property type="entry name" value="Pantothen_kinase_3"/>
    <property type="match status" value="1"/>
</dbReference>
<dbReference type="SUPFAM" id="SSF53067">
    <property type="entry name" value="Actin-like ATPase domain"/>
    <property type="match status" value="2"/>
</dbReference>
<dbReference type="KEGG" id="fya:KMW28_04090"/>
<dbReference type="Pfam" id="PF03309">
    <property type="entry name" value="Pan_kinase"/>
    <property type="match status" value="1"/>
</dbReference>
<keyword evidence="18" id="KW-1185">Reference proteome</keyword>
<evidence type="ECO:0000313" key="17">
    <source>
        <dbReference type="EMBL" id="QWG02764.1"/>
    </source>
</evidence>
<keyword evidence="10 16" id="KW-0418">Kinase</keyword>
<reference evidence="17 18" key="1">
    <citation type="submission" date="2021-05" db="EMBL/GenBank/DDBJ databases">
        <title>Comparative genomic studies on the polysaccharide-degrading batcterial strains of the Flammeovirga genus.</title>
        <authorList>
            <person name="Zewei F."/>
            <person name="Zheng Z."/>
            <person name="Yu L."/>
            <person name="Ruyue G."/>
            <person name="Yanhong M."/>
            <person name="Yuanyuan C."/>
            <person name="Jingyan G."/>
            <person name="Wenjun H."/>
        </authorList>
    </citation>
    <scope>NUCLEOTIDE SEQUENCE [LARGE SCALE GENOMIC DNA]</scope>
    <source>
        <strain evidence="17 18">NBRC:100898</strain>
    </source>
</reference>
<feature type="binding site" evidence="16">
    <location>
        <position position="85"/>
    </location>
    <ligand>
        <name>substrate</name>
    </ligand>
</feature>
<evidence type="ECO:0000256" key="5">
    <source>
        <dbReference type="ARBA" id="ARBA00011738"/>
    </source>
</evidence>
<keyword evidence="13 16" id="KW-0173">Coenzyme A biosynthesis</keyword>
<evidence type="ECO:0000313" key="18">
    <source>
        <dbReference type="Proteomes" id="UP000678679"/>
    </source>
</evidence>
<evidence type="ECO:0000256" key="15">
    <source>
        <dbReference type="ARBA" id="ARBA00040883"/>
    </source>
</evidence>
<feature type="binding site" evidence="16">
    <location>
        <position position="115"/>
    </location>
    <ligand>
        <name>K(+)</name>
        <dbReference type="ChEBI" id="CHEBI:29103"/>
    </ligand>
</feature>
<evidence type="ECO:0000256" key="7">
    <source>
        <dbReference type="ARBA" id="ARBA00022490"/>
    </source>
</evidence>
<evidence type="ECO:0000256" key="11">
    <source>
        <dbReference type="ARBA" id="ARBA00022840"/>
    </source>
</evidence>
<dbReference type="AlphaFoldDB" id="A0AAX1N5N4"/>
<dbReference type="GO" id="GO:0046872">
    <property type="term" value="F:metal ion binding"/>
    <property type="evidence" value="ECO:0007669"/>
    <property type="project" value="UniProtKB-KW"/>
</dbReference>
<dbReference type="GO" id="GO:0005524">
    <property type="term" value="F:ATP binding"/>
    <property type="evidence" value="ECO:0007669"/>
    <property type="project" value="UniProtKB-UniRule"/>
</dbReference>
<sequence length="243" mass="26596">MFRRVSIDVGNSLMKVGFFQDNELINVRVFEDSVKLIHALVDFSCEWIGLASVGNLEPSLLNRLKEQFNVLEISSSTNLPFDNQYGTPLTLGVDRIAAVAAARELFPNQTCLVVDIGTCVTYDLITADNVYLGGGISPGVQLRLKAMNAFTANLPLIEELDLDQKLIGDSTKSCMMSGAVNGLLAEIEGTIQQYQRKFDGINTLLCGGMANTFESKLNSSIFADRNLVLKGIDSILRLHVQTN</sequence>
<comment type="cofactor">
    <cofactor evidence="2">
        <name>K(+)</name>
        <dbReference type="ChEBI" id="CHEBI:29103"/>
    </cofactor>
</comment>
<feature type="binding site" evidence="16">
    <location>
        <begin position="92"/>
        <end position="95"/>
    </location>
    <ligand>
        <name>substrate</name>
    </ligand>
</feature>
<dbReference type="EMBL" id="CP076132">
    <property type="protein sequence ID" value="QWG02764.1"/>
    <property type="molecule type" value="Genomic_DNA"/>
</dbReference>
<dbReference type="GO" id="GO:0005737">
    <property type="term" value="C:cytoplasm"/>
    <property type="evidence" value="ECO:0007669"/>
    <property type="project" value="UniProtKB-SubCell"/>
</dbReference>
<evidence type="ECO:0000256" key="6">
    <source>
        <dbReference type="ARBA" id="ARBA00012102"/>
    </source>
</evidence>
<evidence type="ECO:0000256" key="4">
    <source>
        <dbReference type="ARBA" id="ARBA00005225"/>
    </source>
</evidence>
<evidence type="ECO:0000256" key="3">
    <source>
        <dbReference type="ARBA" id="ARBA00004496"/>
    </source>
</evidence>
<proteinExistence type="inferred from homology"/>
<protein>
    <recommendedName>
        <fullName evidence="15 16">Type III pantothenate kinase</fullName>
        <ecNumber evidence="6 16">2.7.1.33</ecNumber>
    </recommendedName>
    <alternativeName>
        <fullName evidence="16">PanK-III</fullName>
    </alternativeName>
    <alternativeName>
        <fullName evidence="16">Pantothenic acid kinase</fullName>
    </alternativeName>
</protein>
<dbReference type="GO" id="GO:0015937">
    <property type="term" value="P:coenzyme A biosynthetic process"/>
    <property type="evidence" value="ECO:0007669"/>
    <property type="project" value="UniProtKB-UniRule"/>
</dbReference>
<evidence type="ECO:0000256" key="8">
    <source>
        <dbReference type="ARBA" id="ARBA00022679"/>
    </source>
</evidence>
<accession>A0AAX1N5N4</accession>
<dbReference type="Gene3D" id="3.30.420.40">
    <property type="match status" value="1"/>
</dbReference>
<comment type="subunit">
    <text evidence="5 16">Homodimer.</text>
</comment>
<evidence type="ECO:0000256" key="12">
    <source>
        <dbReference type="ARBA" id="ARBA00022958"/>
    </source>
</evidence>